<dbReference type="SUPFAM" id="SSF54427">
    <property type="entry name" value="NTF2-like"/>
    <property type="match status" value="1"/>
</dbReference>
<dbReference type="EMBL" id="WRPP01000006">
    <property type="protein sequence ID" value="MVU81514.1"/>
    <property type="molecule type" value="Genomic_DNA"/>
</dbReference>
<keyword evidence="3" id="KW-1185">Reference proteome</keyword>
<protein>
    <submittedName>
        <fullName evidence="2">Nuclear transport factor 2 family protein</fullName>
    </submittedName>
</protein>
<evidence type="ECO:0000259" key="1">
    <source>
        <dbReference type="Pfam" id="PF12680"/>
    </source>
</evidence>
<evidence type="ECO:0000313" key="2">
    <source>
        <dbReference type="EMBL" id="MVU81514.1"/>
    </source>
</evidence>
<dbReference type="Gene3D" id="3.10.450.50">
    <property type="match status" value="1"/>
</dbReference>
<reference evidence="2 3" key="1">
    <citation type="submission" date="2019-12" db="EMBL/GenBank/DDBJ databases">
        <title>Nocardia sp. nov. ET3-3 isolated from soil.</title>
        <authorList>
            <person name="Kanchanasin P."/>
            <person name="Tanasupawat S."/>
            <person name="Yuki M."/>
            <person name="Kudo T."/>
        </authorList>
    </citation>
    <scope>NUCLEOTIDE SEQUENCE [LARGE SCALE GENOMIC DNA]</scope>
    <source>
        <strain evidence="2 3">ET3-3</strain>
    </source>
</reference>
<name>A0A7K1V4G5_9NOCA</name>
<dbReference type="InterPro" id="IPR037401">
    <property type="entry name" value="SnoaL-like"/>
</dbReference>
<proteinExistence type="predicted"/>
<organism evidence="2 3">
    <name type="scientific">Nocardia terrae</name>
    <dbReference type="NCBI Taxonomy" id="2675851"/>
    <lineage>
        <taxon>Bacteria</taxon>
        <taxon>Bacillati</taxon>
        <taxon>Actinomycetota</taxon>
        <taxon>Actinomycetes</taxon>
        <taxon>Mycobacteriales</taxon>
        <taxon>Nocardiaceae</taxon>
        <taxon>Nocardia</taxon>
    </lineage>
</organism>
<accession>A0A7K1V4G5</accession>
<dbReference type="Proteomes" id="UP000466794">
    <property type="component" value="Unassembled WGS sequence"/>
</dbReference>
<dbReference type="Pfam" id="PF12680">
    <property type="entry name" value="SnoaL_2"/>
    <property type="match status" value="1"/>
</dbReference>
<dbReference type="InterPro" id="IPR032710">
    <property type="entry name" value="NTF2-like_dom_sf"/>
</dbReference>
<comment type="caution">
    <text evidence="2">The sequence shown here is derived from an EMBL/GenBank/DDBJ whole genome shotgun (WGS) entry which is preliminary data.</text>
</comment>
<dbReference type="RefSeq" id="WP_157391079.1">
    <property type="nucleotide sequence ID" value="NZ_WRPP01000006.1"/>
</dbReference>
<evidence type="ECO:0000313" key="3">
    <source>
        <dbReference type="Proteomes" id="UP000466794"/>
    </source>
</evidence>
<sequence length="126" mass="14306">MRNESDLHEYLTVYPHQMAFGDDEPGVLVDRWFTPDIDFRNDGYRFDRRALVAHARPARKNAESVRVEVHRALLSNDTFAAHYTLYATLRTTGPTATEICMIGRLAADGRIAEVDQLTRSVPVEGE</sequence>
<dbReference type="AlphaFoldDB" id="A0A7K1V4G5"/>
<feature type="domain" description="SnoaL-like" evidence="1">
    <location>
        <begin position="29"/>
        <end position="114"/>
    </location>
</feature>
<gene>
    <name evidence="2" type="ORF">GPX89_30275</name>
</gene>